<keyword evidence="2" id="KW-1185">Reference proteome</keyword>
<dbReference type="Proteomes" id="UP000018144">
    <property type="component" value="Unassembled WGS sequence"/>
</dbReference>
<dbReference type="EMBL" id="HF935596">
    <property type="protein sequence ID" value="CCX31459.1"/>
    <property type="molecule type" value="Genomic_DNA"/>
</dbReference>
<evidence type="ECO:0000313" key="2">
    <source>
        <dbReference type="Proteomes" id="UP000018144"/>
    </source>
</evidence>
<protein>
    <submittedName>
        <fullName evidence="1">Uncharacterized protein</fullName>
    </submittedName>
</protein>
<sequence length="180" mass="19784">MTACLRTCQRGPSNRRSRVVGAIGAERCRRVSEDKAPCIEAQQLARRGDAVRGLRTGTDNYGLTVITKCGLGFRVYSVSSSPVIAMSTGTRTPPSAGQAGRRIMGKQFPRLWLPSTSMRLLSNFSFQRKSSDPLPSSSHSTMTQSTRVLLRTSNLSRCKNTYATSQNTYNDALKYLLIQA</sequence>
<name>U4LH70_PYROM</name>
<reference evidence="1 2" key="1">
    <citation type="journal article" date="2013" name="PLoS Genet.">
        <title>The genome and development-dependent transcriptomes of Pyronema confluens: a window into fungal evolution.</title>
        <authorList>
            <person name="Traeger S."/>
            <person name="Altegoer F."/>
            <person name="Freitag M."/>
            <person name="Gabaldon T."/>
            <person name="Kempken F."/>
            <person name="Kumar A."/>
            <person name="Marcet-Houben M."/>
            <person name="Poggeler S."/>
            <person name="Stajich J.E."/>
            <person name="Nowrousian M."/>
        </authorList>
    </citation>
    <scope>NUCLEOTIDE SEQUENCE [LARGE SCALE GENOMIC DNA]</scope>
    <source>
        <strain evidence="2">CBS 100304</strain>
        <tissue evidence="1">Vegetative mycelium</tissue>
    </source>
</reference>
<evidence type="ECO:0000313" key="1">
    <source>
        <dbReference type="EMBL" id="CCX31459.1"/>
    </source>
</evidence>
<accession>U4LH70</accession>
<gene>
    <name evidence="1" type="ORF">PCON_10806</name>
</gene>
<organism evidence="1 2">
    <name type="scientific">Pyronema omphalodes (strain CBS 100304)</name>
    <name type="common">Pyronema confluens</name>
    <dbReference type="NCBI Taxonomy" id="1076935"/>
    <lineage>
        <taxon>Eukaryota</taxon>
        <taxon>Fungi</taxon>
        <taxon>Dikarya</taxon>
        <taxon>Ascomycota</taxon>
        <taxon>Pezizomycotina</taxon>
        <taxon>Pezizomycetes</taxon>
        <taxon>Pezizales</taxon>
        <taxon>Pyronemataceae</taxon>
        <taxon>Pyronema</taxon>
    </lineage>
</organism>
<proteinExistence type="predicted"/>
<dbReference type="AlphaFoldDB" id="U4LH70"/>